<proteinExistence type="predicted"/>
<dbReference type="PANTHER" id="PTHR31947:SF36">
    <property type="entry name" value="DNA_RNA-BINDING PROTEIN ALBA-LIKE DOMAIN-CONTAINING PROTEIN"/>
    <property type="match status" value="1"/>
</dbReference>
<dbReference type="RefSeq" id="XP_005536967.1">
    <property type="nucleotide sequence ID" value="XM_005536910.1"/>
</dbReference>
<keyword evidence="4" id="KW-1185">Reference proteome</keyword>
<dbReference type="Proteomes" id="UP000007014">
    <property type="component" value="Chromosome 13"/>
</dbReference>
<name>M1UT67_CYAM1</name>
<feature type="compositionally biased region" description="Basic and acidic residues" evidence="1">
    <location>
        <begin position="150"/>
        <end position="168"/>
    </location>
</feature>
<organism evidence="3 4">
    <name type="scientific">Cyanidioschyzon merolae (strain NIES-3377 / 10D)</name>
    <name type="common">Unicellular red alga</name>
    <dbReference type="NCBI Taxonomy" id="280699"/>
    <lineage>
        <taxon>Eukaryota</taxon>
        <taxon>Rhodophyta</taxon>
        <taxon>Bangiophyceae</taxon>
        <taxon>Cyanidiales</taxon>
        <taxon>Cyanidiaceae</taxon>
        <taxon>Cyanidioschyzon</taxon>
    </lineage>
</organism>
<reference evidence="3 4" key="2">
    <citation type="journal article" date="2007" name="BMC Biol.">
        <title>A 100%-complete sequence reveals unusually simple genomic features in the hot-spring red alga Cyanidioschyzon merolae.</title>
        <authorList>
            <person name="Nozaki H."/>
            <person name="Takano H."/>
            <person name="Misumi O."/>
            <person name="Terasawa K."/>
            <person name="Matsuzaki M."/>
            <person name="Maruyama S."/>
            <person name="Nishida K."/>
            <person name="Yagisawa F."/>
            <person name="Yoshida Y."/>
            <person name="Fujiwara T."/>
            <person name="Takio S."/>
            <person name="Tamura K."/>
            <person name="Chung S.J."/>
            <person name="Nakamura S."/>
            <person name="Kuroiwa H."/>
            <person name="Tanaka K."/>
            <person name="Sato N."/>
            <person name="Kuroiwa T."/>
        </authorList>
    </citation>
    <scope>NUCLEOTIDE SEQUENCE [LARGE SCALE GENOMIC DNA]</scope>
    <source>
        <strain evidence="3 4">10D</strain>
    </source>
</reference>
<dbReference type="SUPFAM" id="SSF82704">
    <property type="entry name" value="AlbA-like"/>
    <property type="match status" value="1"/>
</dbReference>
<dbReference type="GeneID" id="16995049"/>
<dbReference type="Gene3D" id="3.30.110.20">
    <property type="entry name" value="Alba-like domain"/>
    <property type="match status" value="1"/>
</dbReference>
<reference evidence="3 4" key="1">
    <citation type="journal article" date="2004" name="Nature">
        <title>Genome sequence of the ultrasmall unicellular red alga Cyanidioschyzon merolae 10D.</title>
        <authorList>
            <person name="Matsuzaki M."/>
            <person name="Misumi O."/>
            <person name="Shin-i T."/>
            <person name="Maruyama S."/>
            <person name="Takahara M."/>
            <person name="Miyagishima S."/>
            <person name="Mori T."/>
            <person name="Nishida K."/>
            <person name="Yagisawa F."/>
            <person name="Nishida K."/>
            <person name="Yoshida Y."/>
            <person name="Nishimura Y."/>
            <person name="Nakao S."/>
            <person name="Kobayashi T."/>
            <person name="Momoyama Y."/>
            <person name="Higashiyama T."/>
            <person name="Minoda A."/>
            <person name="Sano M."/>
            <person name="Nomoto H."/>
            <person name="Oishi K."/>
            <person name="Hayashi H."/>
            <person name="Ohta F."/>
            <person name="Nishizaka S."/>
            <person name="Haga S."/>
            <person name="Miura S."/>
            <person name="Morishita T."/>
            <person name="Kabeya Y."/>
            <person name="Terasawa K."/>
            <person name="Suzuki Y."/>
            <person name="Ishii Y."/>
            <person name="Asakawa S."/>
            <person name="Takano H."/>
            <person name="Ohta N."/>
            <person name="Kuroiwa H."/>
            <person name="Tanaka K."/>
            <person name="Shimizu N."/>
            <person name="Sugano S."/>
            <person name="Sato N."/>
            <person name="Nozaki H."/>
            <person name="Ogasawara N."/>
            <person name="Kohara Y."/>
            <person name="Kuroiwa T."/>
        </authorList>
    </citation>
    <scope>NUCLEOTIDE SEQUENCE [LARGE SCALE GENOMIC DNA]</scope>
    <source>
        <strain evidence="3 4">10D</strain>
    </source>
</reference>
<dbReference type="AlphaFoldDB" id="M1UT67"/>
<feature type="domain" description="DNA/RNA-binding protein Alba-like" evidence="2">
    <location>
        <begin position="61"/>
        <end position="118"/>
    </location>
</feature>
<dbReference type="InterPro" id="IPR036882">
    <property type="entry name" value="Alba-like_dom_sf"/>
</dbReference>
<sequence>MASTTVNGEVGGSAARTGGKRGTGRVGDAASGDLVFTSACRLVRDQSETLSASDAKSLPSIKVSWDQKLSTYIYRTKRFLLSSERVSISGIGMAITSVVMCAEILRNEGFVDIVSIETSMLKSKAQNAPAHQKPVVEIVVERTPQFHERMEAENAARAARRPDRERRAATGAPSGRRGGGNARSAADARPHPRDGEEESEENEDAEHE</sequence>
<dbReference type="InterPro" id="IPR002775">
    <property type="entry name" value="DNA/RNA-bd_Alba-like"/>
</dbReference>
<evidence type="ECO:0000313" key="3">
    <source>
        <dbReference type="EMBL" id="BAM80931.1"/>
    </source>
</evidence>
<evidence type="ECO:0000256" key="1">
    <source>
        <dbReference type="SAM" id="MobiDB-lite"/>
    </source>
</evidence>
<dbReference type="Pfam" id="PF01918">
    <property type="entry name" value="Alba"/>
    <property type="match status" value="1"/>
</dbReference>
<dbReference type="PANTHER" id="PTHR31947">
    <property type="entry name" value="DNA/RNA-BINDING PROTEIN ALBA 3"/>
    <property type="match status" value="1"/>
</dbReference>
<evidence type="ECO:0000313" key="4">
    <source>
        <dbReference type="Proteomes" id="UP000007014"/>
    </source>
</evidence>
<dbReference type="InterPro" id="IPR014560">
    <property type="entry name" value="UCP030333_Alba"/>
</dbReference>
<dbReference type="OrthoDB" id="1699369at2759"/>
<dbReference type="HOGENOM" id="CLU_1322591_0_0_1"/>
<feature type="region of interest" description="Disordered" evidence="1">
    <location>
        <begin position="1"/>
        <end position="27"/>
    </location>
</feature>
<dbReference type="GO" id="GO:0003723">
    <property type="term" value="F:RNA binding"/>
    <property type="evidence" value="ECO:0007669"/>
    <property type="project" value="TreeGrafter"/>
</dbReference>
<dbReference type="GO" id="GO:0005634">
    <property type="term" value="C:nucleus"/>
    <property type="evidence" value="ECO:0007669"/>
    <property type="project" value="TreeGrafter"/>
</dbReference>
<evidence type="ECO:0000259" key="2">
    <source>
        <dbReference type="Pfam" id="PF01918"/>
    </source>
</evidence>
<feature type="region of interest" description="Disordered" evidence="1">
    <location>
        <begin position="150"/>
        <end position="208"/>
    </location>
</feature>
<protein>
    <recommendedName>
        <fullName evidence="2">DNA/RNA-binding protein Alba-like domain-containing protein</fullName>
    </recommendedName>
</protein>
<dbReference type="STRING" id="280699.M1UT67"/>
<feature type="compositionally biased region" description="Acidic residues" evidence="1">
    <location>
        <begin position="195"/>
        <end position="208"/>
    </location>
</feature>
<accession>M1UT67</accession>
<dbReference type="EMBL" id="AP006495">
    <property type="protein sequence ID" value="BAM80931.1"/>
    <property type="molecule type" value="Genomic_DNA"/>
</dbReference>
<dbReference type="Gramene" id="CMM039CT">
    <property type="protein sequence ID" value="CMM039CT"/>
    <property type="gene ID" value="CMM039C"/>
</dbReference>
<dbReference type="KEGG" id="cme:CYME_CMM039C"/>
<gene>
    <name evidence="3" type="ORF">CYME_CMM039C</name>
</gene>